<dbReference type="SMART" id="SM00195">
    <property type="entry name" value="DSPc"/>
    <property type="match status" value="1"/>
</dbReference>
<dbReference type="InterPro" id="IPR000387">
    <property type="entry name" value="Tyr_Pase_dom"/>
</dbReference>
<dbReference type="FunFam" id="3.90.190.10:FF:000032">
    <property type="entry name" value="dual specificity protein phosphatase CDC14A isoform X1"/>
    <property type="match status" value="1"/>
</dbReference>
<dbReference type="InterPro" id="IPR016130">
    <property type="entry name" value="Tyr_Pase_AS"/>
</dbReference>
<evidence type="ECO:0000256" key="2">
    <source>
        <dbReference type="ARBA" id="ARBA00004300"/>
    </source>
</evidence>
<protein>
    <recommendedName>
        <fullName evidence="20">Dual specificity protein phosphatase CDC14A</fullName>
        <ecNumber evidence="6">3.1.3.16</ecNumber>
        <ecNumber evidence="5">3.1.3.48</ecNumber>
    </recommendedName>
    <alternativeName>
        <fullName evidence="21">CDC14 cell division cycle 14 homolog A</fullName>
    </alternativeName>
</protein>
<dbReference type="PROSITE" id="PS00383">
    <property type="entry name" value="TYR_PHOSPHATASE_1"/>
    <property type="match status" value="1"/>
</dbReference>
<keyword evidence="10" id="KW-0378">Hydrolase</keyword>
<keyword evidence="12" id="KW-0206">Cytoskeleton</keyword>
<feature type="compositionally biased region" description="Polar residues" evidence="22">
    <location>
        <begin position="407"/>
        <end position="425"/>
    </location>
</feature>
<feature type="domain" description="Tyrosine-protein phosphatase" evidence="23">
    <location>
        <begin position="156"/>
        <end position="313"/>
    </location>
</feature>
<dbReference type="SMART" id="SM00404">
    <property type="entry name" value="PTPc_motif"/>
    <property type="match status" value="1"/>
</dbReference>
<dbReference type="InterPro" id="IPR029021">
    <property type="entry name" value="Prot-tyrosine_phosphatase-like"/>
</dbReference>
<dbReference type="PROSITE" id="PS50056">
    <property type="entry name" value="TYR_PHOSPHATASE_2"/>
    <property type="match status" value="1"/>
</dbReference>
<keyword evidence="14" id="KW-0966">Cell projection</keyword>
<comment type="subcellular location">
    <subcellularLocation>
        <location evidence="16">Cell projection</location>
        <location evidence="16">Kinocilium</location>
    </subcellularLocation>
    <subcellularLocation>
        <location evidence="2">Cytoplasm</location>
        <location evidence="2">Cytoskeleton</location>
        <location evidence="2">Microtubule organizing center</location>
        <location evidence="2">Centrosome</location>
    </subcellularLocation>
    <subcellularLocation>
        <location evidence="3">Cytoplasm</location>
        <location evidence="3">Cytoskeleton</location>
        <location evidence="3">Spindle pole</location>
    </subcellularLocation>
    <subcellularLocation>
        <location evidence="1">Nucleus</location>
    </subcellularLocation>
</comment>
<dbReference type="EC" id="3.1.3.48" evidence="5"/>
<evidence type="ECO:0000256" key="19">
    <source>
        <dbReference type="ARBA" id="ARBA00053708"/>
    </source>
</evidence>
<dbReference type="Proteomes" id="UP000694540">
    <property type="component" value="Unplaced"/>
</dbReference>
<gene>
    <name evidence="25" type="primary">CDC14A</name>
</gene>
<dbReference type="CDD" id="cd14499">
    <property type="entry name" value="CDC14_C"/>
    <property type="match status" value="1"/>
</dbReference>
<dbReference type="SUPFAM" id="SSF52799">
    <property type="entry name" value="(Phosphotyrosine protein) phosphatases II"/>
    <property type="match status" value="2"/>
</dbReference>
<evidence type="ECO:0000256" key="14">
    <source>
        <dbReference type="ARBA" id="ARBA00023273"/>
    </source>
</evidence>
<dbReference type="GeneTree" id="ENSGT00940000155899"/>
<sequence length="570" mass="63498">MAAESGELIGACEFMKDRLYFATLRNRPKSTVNTHYFSIDEELVYENFYADFGPLNLAMVYRYCCKLNKKLKSYSLSRKKIVHYTCFDQRKRANAAFLIGAYAVIYLKKTPEEAYRALLSGSNPPYLPFGLQHGFFDFETFDVDEYEHYERVENGDFNWIVPGKFLAFSGPHPKSKIENGYPLHAPEAYFPYFKKHNVTAVVRLNKKIYEAKRFTDAGFEHYDLFFIDGSTPSDNIVRRFLNICENTEGAIAVHCKAGLGRTGTLIACYVMKHYRFTHAEIIAWIRICRPGSIIGPQQHFLEEKQASLWVQGDIFRSKLKSRPSSEGSINKILSSLDDMSIGGNLSKIQNVERFGENNLEEDEDVEMKNNITQGDKLRALKSQRQPRSSPSCAFRLEDMKGHPRAVSQPSRLSSSPQGSASTPKTSKVALSPSVTAKRINRGSPSSGASVRSFSINSRLASSLGNLNAAAEDPDNKKTASPAKVGFVANPFSNLLNGSPQPPGRNYPELNNNQYSRSGSGSPPGGQPSPQGAKADEHTAALRPVYTGLSSSSARFLSRSIPSLQSEYVPY</sequence>
<dbReference type="GO" id="GO:0005813">
    <property type="term" value="C:centrosome"/>
    <property type="evidence" value="ECO:0007669"/>
    <property type="project" value="UniProtKB-SubCell"/>
</dbReference>
<dbReference type="Pfam" id="PF22785">
    <property type="entry name" value="Tc-R-P"/>
    <property type="match status" value="1"/>
</dbReference>
<evidence type="ECO:0000256" key="8">
    <source>
        <dbReference type="ARBA" id="ARBA00022553"/>
    </source>
</evidence>
<feature type="region of interest" description="Disordered" evidence="22">
    <location>
        <begin position="491"/>
        <end position="539"/>
    </location>
</feature>
<dbReference type="GO" id="GO:0007605">
    <property type="term" value="P:sensory perception of sound"/>
    <property type="evidence" value="ECO:0007669"/>
    <property type="project" value="UniProtKB-ARBA"/>
</dbReference>
<name>A0A8C3VX98_9CETA</name>
<dbReference type="Pfam" id="PF14671">
    <property type="entry name" value="DSPn"/>
    <property type="match status" value="1"/>
</dbReference>
<evidence type="ECO:0000313" key="26">
    <source>
        <dbReference type="Proteomes" id="UP000694540"/>
    </source>
</evidence>
<keyword evidence="11" id="KW-0904">Protein phosphatase</keyword>
<evidence type="ECO:0000256" key="13">
    <source>
        <dbReference type="ARBA" id="ARBA00023242"/>
    </source>
</evidence>
<dbReference type="CDD" id="cd17657">
    <property type="entry name" value="CDC14_N"/>
    <property type="match status" value="1"/>
</dbReference>
<keyword evidence="13" id="KW-0539">Nucleus</keyword>
<dbReference type="FunFam" id="3.90.190.10:FF:000006">
    <property type="entry name" value="Dual specificity protein phosphatase CDC14B"/>
    <property type="match status" value="1"/>
</dbReference>
<evidence type="ECO:0000256" key="20">
    <source>
        <dbReference type="ARBA" id="ARBA00069786"/>
    </source>
</evidence>
<dbReference type="GO" id="GO:0000922">
    <property type="term" value="C:spindle pole"/>
    <property type="evidence" value="ECO:0007669"/>
    <property type="project" value="UniProtKB-SubCell"/>
</dbReference>
<dbReference type="PROSITE" id="PS50054">
    <property type="entry name" value="TYR_PHOSPHATASE_DUAL"/>
    <property type="match status" value="1"/>
</dbReference>
<dbReference type="GO" id="GO:0060091">
    <property type="term" value="C:kinocilium"/>
    <property type="evidence" value="ECO:0007669"/>
    <property type="project" value="UniProtKB-SubCell"/>
</dbReference>
<feature type="compositionally biased region" description="Polar residues" evidence="22">
    <location>
        <begin position="382"/>
        <end position="391"/>
    </location>
</feature>
<evidence type="ECO:0000313" key="25">
    <source>
        <dbReference type="Ensembl" id="ENSCWAP00000004799.1"/>
    </source>
</evidence>
<evidence type="ECO:0000256" key="22">
    <source>
        <dbReference type="SAM" id="MobiDB-lite"/>
    </source>
</evidence>
<comment type="catalytic activity">
    <reaction evidence="17">
        <text>O-phospho-L-seryl-[protein] + H2O = L-seryl-[protein] + phosphate</text>
        <dbReference type="Rhea" id="RHEA:20629"/>
        <dbReference type="Rhea" id="RHEA-COMP:9863"/>
        <dbReference type="Rhea" id="RHEA-COMP:11604"/>
        <dbReference type="ChEBI" id="CHEBI:15377"/>
        <dbReference type="ChEBI" id="CHEBI:29999"/>
        <dbReference type="ChEBI" id="CHEBI:43474"/>
        <dbReference type="ChEBI" id="CHEBI:83421"/>
        <dbReference type="EC" id="3.1.3.16"/>
    </reaction>
</comment>
<comment type="similarity">
    <text evidence="4">Belongs to the protein-tyrosine phosphatase family. Non-receptor class CDC14 subfamily.</text>
</comment>
<dbReference type="InterPro" id="IPR003595">
    <property type="entry name" value="Tyr_Pase_cat"/>
</dbReference>
<keyword evidence="8" id="KW-0597">Phosphoprotein</keyword>
<keyword evidence="9" id="KW-0132">Cell division</keyword>
<keyword evidence="7" id="KW-0963">Cytoplasm</keyword>
<evidence type="ECO:0000256" key="16">
    <source>
        <dbReference type="ARBA" id="ARBA00037822"/>
    </source>
</evidence>
<evidence type="ECO:0000256" key="21">
    <source>
        <dbReference type="ARBA" id="ARBA00081131"/>
    </source>
</evidence>
<dbReference type="InterPro" id="IPR050561">
    <property type="entry name" value="PTP"/>
</dbReference>
<feature type="domain" description="Tyrosine specific protein phosphatases" evidence="24">
    <location>
        <begin position="238"/>
        <end position="300"/>
    </location>
</feature>
<dbReference type="GO" id="GO:0004725">
    <property type="term" value="F:protein tyrosine phosphatase activity"/>
    <property type="evidence" value="ECO:0007669"/>
    <property type="project" value="UniProtKB-EC"/>
</dbReference>
<evidence type="ECO:0000256" key="4">
    <source>
        <dbReference type="ARBA" id="ARBA00007315"/>
    </source>
</evidence>
<dbReference type="GO" id="GO:0005634">
    <property type="term" value="C:nucleus"/>
    <property type="evidence" value="ECO:0007669"/>
    <property type="project" value="UniProtKB-SubCell"/>
</dbReference>
<keyword evidence="26" id="KW-1185">Reference proteome</keyword>
<evidence type="ECO:0000256" key="7">
    <source>
        <dbReference type="ARBA" id="ARBA00022490"/>
    </source>
</evidence>
<evidence type="ECO:0000256" key="12">
    <source>
        <dbReference type="ARBA" id="ARBA00023212"/>
    </source>
</evidence>
<evidence type="ECO:0000256" key="9">
    <source>
        <dbReference type="ARBA" id="ARBA00022618"/>
    </source>
</evidence>
<dbReference type="Ensembl" id="ENSCWAT00000005196.1">
    <property type="protein sequence ID" value="ENSCWAP00000004799.1"/>
    <property type="gene ID" value="ENSCWAG00000003597.1"/>
</dbReference>
<dbReference type="GO" id="GO:0004722">
    <property type="term" value="F:protein serine/threonine phosphatase activity"/>
    <property type="evidence" value="ECO:0007669"/>
    <property type="project" value="UniProtKB-EC"/>
</dbReference>
<evidence type="ECO:0000256" key="3">
    <source>
        <dbReference type="ARBA" id="ARBA00004647"/>
    </source>
</evidence>
<dbReference type="Gene3D" id="3.90.190.10">
    <property type="entry name" value="Protein tyrosine phosphatase superfamily"/>
    <property type="match status" value="2"/>
</dbReference>
<dbReference type="PANTHER" id="PTHR23339">
    <property type="entry name" value="TYROSINE SPECIFIC PROTEIN PHOSPHATASE AND DUAL SPECIFICITY PROTEIN PHOSPHATASE"/>
    <property type="match status" value="1"/>
</dbReference>
<evidence type="ECO:0000256" key="15">
    <source>
        <dbReference type="ARBA" id="ARBA00023306"/>
    </source>
</evidence>
<evidence type="ECO:0000256" key="6">
    <source>
        <dbReference type="ARBA" id="ARBA00013081"/>
    </source>
</evidence>
<reference evidence="25" key="2">
    <citation type="submission" date="2025-09" db="UniProtKB">
        <authorList>
            <consortium name="Ensembl"/>
        </authorList>
    </citation>
    <scope>IDENTIFICATION</scope>
</reference>
<evidence type="ECO:0000259" key="23">
    <source>
        <dbReference type="PROSITE" id="PS50054"/>
    </source>
</evidence>
<evidence type="ECO:0000256" key="10">
    <source>
        <dbReference type="ARBA" id="ARBA00022801"/>
    </source>
</evidence>
<evidence type="ECO:0000256" key="17">
    <source>
        <dbReference type="ARBA" id="ARBA00047761"/>
    </source>
</evidence>
<dbReference type="GO" id="GO:0051301">
    <property type="term" value="P:cell division"/>
    <property type="evidence" value="ECO:0007669"/>
    <property type="project" value="UniProtKB-KW"/>
</dbReference>
<comment type="catalytic activity">
    <reaction evidence="18">
        <text>O-phospho-L-threonyl-[protein] + H2O = L-threonyl-[protein] + phosphate</text>
        <dbReference type="Rhea" id="RHEA:47004"/>
        <dbReference type="Rhea" id="RHEA-COMP:11060"/>
        <dbReference type="Rhea" id="RHEA-COMP:11605"/>
        <dbReference type="ChEBI" id="CHEBI:15377"/>
        <dbReference type="ChEBI" id="CHEBI:30013"/>
        <dbReference type="ChEBI" id="CHEBI:43474"/>
        <dbReference type="ChEBI" id="CHEBI:61977"/>
        <dbReference type="EC" id="3.1.3.16"/>
    </reaction>
</comment>
<dbReference type="InterPro" id="IPR020422">
    <property type="entry name" value="TYR_PHOSPHATASE_DUAL_dom"/>
</dbReference>
<accession>A0A8C3VX98</accession>
<feature type="region of interest" description="Disordered" evidence="22">
    <location>
        <begin position="375"/>
        <end position="450"/>
    </location>
</feature>
<keyword evidence="15" id="KW-0131">Cell cycle</keyword>
<dbReference type="InterPro" id="IPR029260">
    <property type="entry name" value="DSPn"/>
</dbReference>
<evidence type="ECO:0000256" key="18">
    <source>
        <dbReference type="ARBA" id="ARBA00048336"/>
    </source>
</evidence>
<dbReference type="AlphaFoldDB" id="A0A8C3VX98"/>
<evidence type="ECO:0000256" key="5">
    <source>
        <dbReference type="ARBA" id="ARBA00013064"/>
    </source>
</evidence>
<evidence type="ECO:0000256" key="11">
    <source>
        <dbReference type="ARBA" id="ARBA00022912"/>
    </source>
</evidence>
<evidence type="ECO:0000259" key="24">
    <source>
        <dbReference type="PROSITE" id="PS50056"/>
    </source>
</evidence>
<reference evidence="25" key="1">
    <citation type="submission" date="2025-08" db="UniProtKB">
        <authorList>
            <consortium name="Ensembl"/>
        </authorList>
    </citation>
    <scope>IDENTIFICATION</scope>
</reference>
<dbReference type="EC" id="3.1.3.16" evidence="6"/>
<comment type="function">
    <text evidence="19">Dual-specificity phosphatase. Required for centrosome separation and productive cytokinesis during cell division. Dephosphorylates SIRT2 around early anaphase. May dephosphorylate the APC subunit FZR1/CDH1, thereby promoting APC-FZR1 dependent degradation of mitotic cyclins and subsequent exit from mitosis. Required for normal hearing.</text>
</comment>
<evidence type="ECO:0000256" key="1">
    <source>
        <dbReference type="ARBA" id="ARBA00004123"/>
    </source>
</evidence>
<organism evidence="25 26">
    <name type="scientific">Catagonus wagneri</name>
    <name type="common">Chacoan peccary</name>
    <dbReference type="NCBI Taxonomy" id="51154"/>
    <lineage>
        <taxon>Eukaryota</taxon>
        <taxon>Metazoa</taxon>
        <taxon>Chordata</taxon>
        <taxon>Craniata</taxon>
        <taxon>Vertebrata</taxon>
        <taxon>Euteleostomi</taxon>
        <taxon>Mammalia</taxon>
        <taxon>Eutheria</taxon>
        <taxon>Laurasiatheria</taxon>
        <taxon>Artiodactyla</taxon>
        <taxon>Suina</taxon>
        <taxon>Tayassuidae</taxon>
        <taxon>Catagonus</taxon>
    </lineage>
</organism>
<proteinExistence type="inferred from homology"/>
<dbReference type="InterPro" id="IPR044506">
    <property type="entry name" value="CDC14_C"/>
</dbReference>